<evidence type="ECO:0008006" key="3">
    <source>
        <dbReference type="Google" id="ProtNLM"/>
    </source>
</evidence>
<dbReference type="Pfam" id="PF13830">
    <property type="entry name" value="DUF4192"/>
    <property type="match status" value="1"/>
</dbReference>
<evidence type="ECO:0000313" key="2">
    <source>
        <dbReference type="Proteomes" id="UP000658613"/>
    </source>
</evidence>
<comment type="caution">
    <text evidence="1">The sequence shown here is derived from an EMBL/GenBank/DDBJ whole genome shotgun (WGS) entry which is preliminary data.</text>
</comment>
<keyword evidence="2" id="KW-1185">Reference proteome</keyword>
<evidence type="ECO:0000313" key="1">
    <source>
        <dbReference type="EMBL" id="MBG6121765.1"/>
    </source>
</evidence>
<sequence>MEPGRQFLSPMDMRRKFTETTRPIDFLTGPADLIASLPGILGFYPTESVVIVGLEENPRAPGAYLVGPVMRADLVHASSATSAVTKLGAKNCTAFYGFVITRIPNSDLARDAMQELEDLRINGRAVIDACWHLSEVATGTPYTILFESLGHEHTLIDGWSNGVVASIVSSPTMKPFLKEGALPAADREEALSYFEPHTLDSETRRDVDQLSKLANRHAGILWERIEGRRAGARGAIDDACAILTRGEAHPVIAPDEEFYLGDVFEQESEVVLIAALLSTPGLRDCLIAPCLKNPETAAGVLLSIGRTFSGTIRANALTIWAMIAFARGLNSWAIAALTTVQDEEPTHSMSAIMLQILSVSNAQDMIDVIVQTCEEFFNSVVEQHPAPK</sequence>
<proteinExistence type="predicted"/>
<accession>A0A931E179</accession>
<protein>
    <recommendedName>
        <fullName evidence="3">DUF4192 domain-containing protein</fullName>
    </recommendedName>
</protein>
<reference evidence="1" key="1">
    <citation type="submission" date="2020-11" db="EMBL/GenBank/DDBJ databases">
        <title>Sequencing the genomes of 1000 actinobacteria strains.</title>
        <authorList>
            <person name="Klenk H.-P."/>
        </authorList>
    </citation>
    <scope>NUCLEOTIDE SEQUENCE</scope>
    <source>
        <strain evidence="1">DSM 45632</strain>
    </source>
</reference>
<organism evidence="1 2">
    <name type="scientific">Corynebacterium aquatimens</name>
    <dbReference type="NCBI Taxonomy" id="1190508"/>
    <lineage>
        <taxon>Bacteria</taxon>
        <taxon>Bacillati</taxon>
        <taxon>Actinomycetota</taxon>
        <taxon>Actinomycetes</taxon>
        <taxon>Mycobacteriales</taxon>
        <taxon>Corynebacteriaceae</taxon>
        <taxon>Corynebacterium</taxon>
    </lineage>
</organism>
<dbReference type="AlphaFoldDB" id="A0A931E179"/>
<dbReference type="EMBL" id="JADOUE010000001">
    <property type="protein sequence ID" value="MBG6121765.1"/>
    <property type="molecule type" value="Genomic_DNA"/>
</dbReference>
<name>A0A931E179_9CORY</name>
<dbReference type="Proteomes" id="UP000658613">
    <property type="component" value="Unassembled WGS sequence"/>
</dbReference>
<gene>
    <name evidence="1" type="ORF">IW254_000734</name>
</gene>
<dbReference type="RefSeq" id="WP_196824267.1">
    <property type="nucleotide sequence ID" value="NZ_CP046980.1"/>
</dbReference>
<dbReference type="InterPro" id="IPR025447">
    <property type="entry name" value="DUF4192"/>
</dbReference>